<name>A0A533Q8R4_9BACT</name>
<dbReference type="AlphaFoldDB" id="A0A533Q8R4"/>
<organism evidence="2 3">
    <name type="scientific">Candidatus Jettenia ecosi</name>
    <dbReference type="NCBI Taxonomy" id="2494326"/>
    <lineage>
        <taxon>Bacteria</taxon>
        <taxon>Pseudomonadati</taxon>
        <taxon>Planctomycetota</taxon>
        <taxon>Candidatus Brocadiia</taxon>
        <taxon>Candidatus Brocadiales</taxon>
        <taxon>Candidatus Brocadiaceae</taxon>
        <taxon>Candidatus Jettenia</taxon>
    </lineage>
</organism>
<evidence type="ECO:0000313" key="2">
    <source>
        <dbReference type="EMBL" id="TLD40609.1"/>
    </source>
</evidence>
<keyword evidence="1" id="KW-0732">Signal</keyword>
<dbReference type="EMBL" id="SULG01000090">
    <property type="protein sequence ID" value="TLD40609.1"/>
    <property type="molecule type" value="Genomic_DNA"/>
</dbReference>
<evidence type="ECO:0008006" key="4">
    <source>
        <dbReference type="Google" id="ProtNLM"/>
    </source>
</evidence>
<feature type="chain" id="PRO_5022112992" description="Lipoprotein" evidence="1">
    <location>
        <begin position="23"/>
        <end position="181"/>
    </location>
</feature>
<protein>
    <recommendedName>
        <fullName evidence="4">Lipoprotein</fullName>
    </recommendedName>
</protein>
<dbReference type="PROSITE" id="PS51257">
    <property type="entry name" value="PROKAR_LIPOPROTEIN"/>
    <property type="match status" value="1"/>
</dbReference>
<comment type="caution">
    <text evidence="2">The sequence shown here is derived from an EMBL/GenBank/DDBJ whole genome shotgun (WGS) entry which is preliminary data.</text>
</comment>
<evidence type="ECO:0000313" key="3">
    <source>
        <dbReference type="Proteomes" id="UP000319783"/>
    </source>
</evidence>
<dbReference type="Proteomes" id="UP000319783">
    <property type="component" value="Unassembled WGS sequence"/>
</dbReference>
<gene>
    <name evidence="2" type="ORF">JETT_3107</name>
</gene>
<accession>A0A533Q8R4</accession>
<proteinExistence type="predicted"/>
<evidence type="ECO:0000256" key="1">
    <source>
        <dbReference type="SAM" id="SignalP"/>
    </source>
</evidence>
<reference evidence="2 3" key="1">
    <citation type="submission" date="2019-04" db="EMBL/GenBank/DDBJ databases">
        <title>Genome of a novel bacterium Candidatus Jettenia ecosi reconstructed from metagenome of an anammox bioreactor.</title>
        <authorList>
            <person name="Mardanov A.V."/>
            <person name="Beletsky A.V."/>
            <person name="Ravin N.V."/>
            <person name="Botchkova E.A."/>
            <person name="Litti Y.V."/>
            <person name="Nozhevnikova A.N."/>
        </authorList>
    </citation>
    <scope>NUCLEOTIDE SEQUENCE [LARGE SCALE GENOMIC DNA]</scope>
    <source>
        <strain evidence="2">J2</strain>
    </source>
</reference>
<sequence>MYKQLNKKYCILFSVFFLFSIAGCTQFSLDLQDRIQDVNTCQISVVDSRADESIFINALTLKTVPPIKQILYSKLCQRDEVQKAIKEGMELTVYISNIQCKQINHCTYRELAGGMTGQIQVRKPGKKEFHEYLIMPSFSKLNKPLFAKKTIYKDFIEYIVEGFVAEIEKNIYKIKDDIVKQ</sequence>
<feature type="signal peptide" evidence="1">
    <location>
        <begin position="1"/>
        <end position="22"/>
    </location>
</feature>